<proteinExistence type="predicted"/>
<feature type="domain" description="Histidine phosphotransferase ChpT C-terminal" evidence="1">
    <location>
        <begin position="95"/>
        <end position="199"/>
    </location>
</feature>
<name>A0A1G7M2M0_9PROT</name>
<evidence type="ECO:0000313" key="3">
    <source>
        <dbReference type="Proteomes" id="UP000199415"/>
    </source>
</evidence>
<dbReference type="InterPro" id="IPR018762">
    <property type="entry name" value="ChpT_C"/>
</dbReference>
<dbReference type="Gene3D" id="1.10.287.130">
    <property type="match status" value="1"/>
</dbReference>
<dbReference type="AlphaFoldDB" id="A0A1G7M2M0"/>
<dbReference type="GO" id="GO:0016740">
    <property type="term" value="F:transferase activity"/>
    <property type="evidence" value="ECO:0007669"/>
    <property type="project" value="UniProtKB-KW"/>
</dbReference>
<dbReference type="InterPro" id="IPR036890">
    <property type="entry name" value="HATPase_C_sf"/>
</dbReference>
<keyword evidence="2" id="KW-0808">Transferase</keyword>
<dbReference type="STRING" id="1082479.SAMN05216241_101457"/>
<reference evidence="2 3" key="1">
    <citation type="submission" date="2016-10" db="EMBL/GenBank/DDBJ databases">
        <authorList>
            <person name="de Groot N.N."/>
        </authorList>
    </citation>
    <scope>NUCLEOTIDE SEQUENCE [LARGE SCALE GENOMIC DNA]</scope>
    <source>
        <strain evidence="2 3">DSM 25584</strain>
    </source>
</reference>
<evidence type="ECO:0000313" key="2">
    <source>
        <dbReference type="EMBL" id="SDF55874.1"/>
    </source>
</evidence>
<sequence length="219" mass="22609">MSVPIDLRVAELLASRLCHDLVGPVGAVNNGMELLADDPDGDDMADAVSLAQTSARRAADVLQFYRAAYGRAGDEMDGQPGRVADVGEPFATLHKCRAEWDLQGLRRAPVAGSAKLVLNMLALGVELLPRGGRVTAAAEPGETLVVRVTARGQGAALRGEARAALDTDADPASLSPRAVHAHFTAVLAHRAGGRLTVDEGVDEIGLAAALPAAGVTPID</sequence>
<evidence type="ECO:0000259" key="1">
    <source>
        <dbReference type="Pfam" id="PF10090"/>
    </source>
</evidence>
<dbReference type="EMBL" id="FNCE01000001">
    <property type="protein sequence ID" value="SDF55874.1"/>
    <property type="molecule type" value="Genomic_DNA"/>
</dbReference>
<keyword evidence="3" id="KW-1185">Reference proteome</keyword>
<protein>
    <submittedName>
        <fullName evidence="2">Histidine phosphotransferase ChpT</fullName>
    </submittedName>
</protein>
<organism evidence="2 3">
    <name type="scientific">Limimonas halophila</name>
    <dbReference type="NCBI Taxonomy" id="1082479"/>
    <lineage>
        <taxon>Bacteria</taxon>
        <taxon>Pseudomonadati</taxon>
        <taxon>Pseudomonadota</taxon>
        <taxon>Alphaproteobacteria</taxon>
        <taxon>Rhodospirillales</taxon>
        <taxon>Rhodovibrionaceae</taxon>
        <taxon>Limimonas</taxon>
    </lineage>
</organism>
<dbReference type="OrthoDB" id="9803702at2"/>
<gene>
    <name evidence="2" type="ORF">SAMN05216241_101457</name>
</gene>
<accession>A0A1G7M2M0</accession>
<dbReference type="Proteomes" id="UP000199415">
    <property type="component" value="Unassembled WGS sequence"/>
</dbReference>
<dbReference type="Pfam" id="PF10090">
    <property type="entry name" value="HPTransfase"/>
    <property type="match status" value="1"/>
</dbReference>
<dbReference type="Gene3D" id="3.30.565.10">
    <property type="entry name" value="Histidine kinase-like ATPase, C-terminal domain"/>
    <property type="match status" value="1"/>
</dbReference>
<dbReference type="RefSeq" id="WP_090018475.1">
    <property type="nucleotide sequence ID" value="NZ_FNCE01000001.1"/>
</dbReference>